<gene>
    <name evidence="3" type="ORF">JIN87_24115</name>
</gene>
<dbReference type="Proteomes" id="UP000617628">
    <property type="component" value="Unassembled WGS sequence"/>
</dbReference>
<dbReference type="AlphaFoldDB" id="A0A934S093"/>
<feature type="domain" description="Methyltransferase" evidence="2">
    <location>
        <begin position="35"/>
        <end position="127"/>
    </location>
</feature>
<dbReference type="RefSeq" id="WP_200358448.1">
    <property type="nucleotide sequence ID" value="NZ_JAENIL010000065.1"/>
</dbReference>
<reference evidence="3" key="1">
    <citation type="submission" date="2021-01" db="EMBL/GenBank/DDBJ databases">
        <title>Modified the classification status of verrucomicrobia.</title>
        <authorList>
            <person name="Feng X."/>
        </authorList>
    </citation>
    <scope>NUCLEOTIDE SEQUENCE</scope>
    <source>
        <strain evidence="3">KCTC 13126</strain>
    </source>
</reference>
<evidence type="ECO:0000313" key="3">
    <source>
        <dbReference type="EMBL" id="MBK1879992.1"/>
    </source>
</evidence>
<accession>A0A934S093</accession>
<evidence type="ECO:0000259" key="2">
    <source>
        <dbReference type="Pfam" id="PF13649"/>
    </source>
</evidence>
<proteinExistence type="predicted"/>
<dbReference type="InterPro" id="IPR041698">
    <property type="entry name" value="Methyltransf_25"/>
</dbReference>
<dbReference type="GO" id="GO:0008168">
    <property type="term" value="F:methyltransferase activity"/>
    <property type="evidence" value="ECO:0007669"/>
    <property type="project" value="UniProtKB-KW"/>
</dbReference>
<dbReference type="Gene3D" id="3.40.50.150">
    <property type="entry name" value="Vaccinia Virus protein VP39"/>
    <property type="match status" value="1"/>
</dbReference>
<dbReference type="PANTHER" id="PTHR43861:SF3">
    <property type="entry name" value="PUTATIVE (AFU_ORTHOLOGUE AFUA_2G14390)-RELATED"/>
    <property type="match status" value="1"/>
</dbReference>
<sequence>MNKWDKIFGSEDFAYGTDPNDFLAENAHLIPQGKVLCLADGEGRNGVHLASLGHQVISLDSSEVGLAKATKLAEQRGLEIEPLLQDLSDYRFPVNEFSGVVSIFCHLPPLLRNQVYSQVAQSLKPGGVLLVEAYTPAQLKNDTGGPPIEELLASLESLLPELKDLDIKLGHEIERDVVEGRLHTGKASVVQIIATKK</sequence>
<evidence type="ECO:0000256" key="1">
    <source>
        <dbReference type="ARBA" id="ARBA00022679"/>
    </source>
</evidence>
<dbReference type="InterPro" id="IPR029063">
    <property type="entry name" value="SAM-dependent_MTases_sf"/>
</dbReference>
<keyword evidence="3" id="KW-0489">Methyltransferase</keyword>
<name>A0A934S093_9BACT</name>
<comment type="caution">
    <text evidence="3">The sequence shown here is derived from an EMBL/GenBank/DDBJ whole genome shotgun (WGS) entry which is preliminary data.</text>
</comment>
<dbReference type="EMBL" id="JAENIL010000065">
    <property type="protein sequence ID" value="MBK1879992.1"/>
    <property type="molecule type" value="Genomic_DNA"/>
</dbReference>
<dbReference type="Pfam" id="PF13649">
    <property type="entry name" value="Methyltransf_25"/>
    <property type="match status" value="1"/>
</dbReference>
<dbReference type="SUPFAM" id="SSF53335">
    <property type="entry name" value="S-adenosyl-L-methionine-dependent methyltransferases"/>
    <property type="match status" value="1"/>
</dbReference>
<dbReference type="CDD" id="cd02440">
    <property type="entry name" value="AdoMet_MTases"/>
    <property type="match status" value="1"/>
</dbReference>
<dbReference type="PANTHER" id="PTHR43861">
    <property type="entry name" value="TRANS-ACONITATE 2-METHYLTRANSFERASE-RELATED"/>
    <property type="match status" value="1"/>
</dbReference>
<dbReference type="GO" id="GO:0032259">
    <property type="term" value="P:methylation"/>
    <property type="evidence" value="ECO:0007669"/>
    <property type="project" value="UniProtKB-KW"/>
</dbReference>
<evidence type="ECO:0000313" key="4">
    <source>
        <dbReference type="Proteomes" id="UP000617628"/>
    </source>
</evidence>
<keyword evidence="1" id="KW-0808">Transferase</keyword>
<keyword evidence="4" id="KW-1185">Reference proteome</keyword>
<organism evidence="3 4">
    <name type="scientific">Pelagicoccus mobilis</name>
    <dbReference type="NCBI Taxonomy" id="415221"/>
    <lineage>
        <taxon>Bacteria</taxon>
        <taxon>Pseudomonadati</taxon>
        <taxon>Verrucomicrobiota</taxon>
        <taxon>Opitutia</taxon>
        <taxon>Puniceicoccales</taxon>
        <taxon>Pelagicoccaceae</taxon>
        <taxon>Pelagicoccus</taxon>
    </lineage>
</organism>
<protein>
    <submittedName>
        <fullName evidence="3">Class I SAM-dependent methyltransferase</fullName>
    </submittedName>
</protein>